<dbReference type="SUPFAM" id="SSF82866">
    <property type="entry name" value="Multidrug efflux transporter AcrB transmembrane domain"/>
    <property type="match status" value="2"/>
</dbReference>
<evidence type="ECO:0000256" key="6">
    <source>
        <dbReference type="SAM" id="MobiDB-lite"/>
    </source>
</evidence>
<dbReference type="InterPro" id="IPR000731">
    <property type="entry name" value="SSD"/>
</dbReference>
<feature type="transmembrane region" description="Helical" evidence="7">
    <location>
        <begin position="584"/>
        <end position="606"/>
    </location>
</feature>
<evidence type="ECO:0000256" key="7">
    <source>
        <dbReference type="SAM" id="Phobius"/>
    </source>
</evidence>
<dbReference type="EMBL" id="JACZDF010000003">
    <property type="protein sequence ID" value="MBD9699213.1"/>
    <property type="molecule type" value="Genomic_DNA"/>
</dbReference>
<dbReference type="InterPro" id="IPR004869">
    <property type="entry name" value="MMPL_dom"/>
</dbReference>
<feature type="domain" description="SSD" evidence="8">
    <location>
        <begin position="217"/>
        <end position="342"/>
    </location>
</feature>
<dbReference type="RefSeq" id="WP_192279100.1">
    <property type="nucleotide sequence ID" value="NZ_JACZDF010000003.1"/>
</dbReference>
<evidence type="ECO:0000313" key="9">
    <source>
        <dbReference type="EMBL" id="MBD9699213.1"/>
    </source>
</evidence>
<dbReference type="Proteomes" id="UP000642107">
    <property type="component" value="Unassembled WGS sequence"/>
</dbReference>
<feature type="transmembrane region" description="Helical" evidence="7">
    <location>
        <begin position="432"/>
        <end position="450"/>
    </location>
</feature>
<feature type="region of interest" description="Disordered" evidence="6">
    <location>
        <begin position="350"/>
        <end position="411"/>
    </location>
</feature>
<gene>
    <name evidence="9" type="ORF">IGS67_06865</name>
</gene>
<dbReference type="PANTHER" id="PTHR33406">
    <property type="entry name" value="MEMBRANE PROTEIN MJ1562-RELATED"/>
    <property type="match status" value="1"/>
</dbReference>
<keyword evidence="2" id="KW-1003">Cell membrane</keyword>
<comment type="subcellular location">
    <subcellularLocation>
        <location evidence="1">Cell membrane</location>
        <topology evidence="1">Multi-pass membrane protein</topology>
    </subcellularLocation>
</comment>
<name>A0ABR9DQ05_9MICO</name>
<feature type="transmembrane region" description="Helical" evidence="7">
    <location>
        <begin position="246"/>
        <end position="265"/>
    </location>
</feature>
<organism evidence="9 10">
    <name type="scientific">Flavimobilis rhizosphaerae</name>
    <dbReference type="NCBI Taxonomy" id="2775421"/>
    <lineage>
        <taxon>Bacteria</taxon>
        <taxon>Bacillati</taxon>
        <taxon>Actinomycetota</taxon>
        <taxon>Actinomycetes</taxon>
        <taxon>Micrococcales</taxon>
        <taxon>Jonesiaceae</taxon>
        <taxon>Flavimobilis</taxon>
    </lineage>
</organism>
<dbReference type="InterPro" id="IPR050545">
    <property type="entry name" value="Mycobact_MmpL"/>
</dbReference>
<keyword evidence="5 7" id="KW-0472">Membrane</keyword>
<keyword evidence="3 7" id="KW-0812">Transmembrane</keyword>
<dbReference type="Pfam" id="PF03176">
    <property type="entry name" value="MMPL"/>
    <property type="match status" value="2"/>
</dbReference>
<feature type="transmembrane region" description="Helical" evidence="7">
    <location>
        <begin position="193"/>
        <end position="213"/>
    </location>
</feature>
<sequence length="961" mass="98310">MSSFLYRLGRSMVRHRRAVVAVVLALLVALGAAAGFLQKGMDNSVSIPGTESQAALDRLAATFPEVSGSSAQILVVSPEGTSVRDEGVADAVRATTDVLAARDDVRGVQSPFTDTLTGDPVAAADADGLSDDDRAALVTVMMSGAGTEIPTAVKDEIADIVADLSTALPEGWTASVGGELYSSEFPTITVTEALGVGVALVVLILTLGSLVAAGLPLANALVGVGLAMALVLLATAVTPVNSSTPMLALMLGLAVGIDYALFIVARHRDQLRDGLDVEESIARATATSGSAVLFAGLTVMIALVGLGVAGIPFLTTMGVAGAVAVAVAVVVSVTLTPALLGFAGERVRPRPSRRARRAEARAAAHAAQGTAAQGPSALDPAVHAAADAAPAPAGTAPAPDAAASRGAHTEAPRTRADRFFAGWVQTVTRRPLVTIAAVLAVGTFLALPALDLRLALPNAGVLPESSQARQTYDRITEHYGAGANGPLIVTASILTSDDPLGLAEDIAAEMRALPGVADVPLSTPNASADTLIVQVVPEGGPTDEATADLVQDIRDQRDRLAAEYDIDIAVTGFTAVGIDVSAKLGAALLPFGIFVVGLSLVLLTMVFRSIAVPLKATFGYLLSVVAAFGVVAAVFENGIAADLLHVAKLGPVISFMPIVLMGVLFGLAMDYEVFLVSRIREEYVHGGDARAAIRSGFRGSAQVVTAAAVIMFSVFFFFVPEGDVNIKPIALGLAVGVFVDAFLVRMTLVPAVLELLGDKAWWMPRWLDRFLPSFDVEGEGLHAELALEGWPAAGTAIAARGLRVDERARLAPDVALDVPDGGVLVVDGPARAVTGLLLTLAGRVAPAGGDLKVGGLALPHRAGAVRRRVGWVDSRHADARAVEAALRENPHVLVVDAAHHLHGSARAGAALSAAQAAGTTLVLGTSGADVLPPGVTPTHRLSLTTIDAPTATSPAAAGVLR</sequence>
<evidence type="ECO:0000259" key="8">
    <source>
        <dbReference type="PROSITE" id="PS50156"/>
    </source>
</evidence>
<dbReference type="Gene3D" id="1.20.1640.10">
    <property type="entry name" value="Multidrug efflux transporter AcrB transmembrane domain"/>
    <property type="match status" value="2"/>
</dbReference>
<reference evidence="9 10" key="1">
    <citation type="submission" date="2020-09" db="EMBL/GenBank/DDBJ databases">
        <title>Flavimobilis rhizosphaerae sp. nov., isolated from rhizosphere soil of Spartina alterniflora.</title>
        <authorList>
            <person name="Hanqin C."/>
        </authorList>
    </citation>
    <scope>NUCLEOTIDE SEQUENCE [LARGE SCALE GENOMIC DNA]</scope>
    <source>
        <strain evidence="9 10">GY 10621</strain>
    </source>
</reference>
<protein>
    <submittedName>
        <fullName evidence="9">MMPL family transporter</fullName>
    </submittedName>
</protein>
<keyword evidence="4 7" id="KW-1133">Transmembrane helix</keyword>
<evidence type="ECO:0000256" key="5">
    <source>
        <dbReference type="ARBA" id="ARBA00023136"/>
    </source>
</evidence>
<feature type="transmembrane region" description="Helical" evidence="7">
    <location>
        <begin position="319"/>
        <end position="344"/>
    </location>
</feature>
<evidence type="ECO:0000313" key="10">
    <source>
        <dbReference type="Proteomes" id="UP000642107"/>
    </source>
</evidence>
<dbReference type="PANTHER" id="PTHR33406:SF13">
    <property type="entry name" value="MEMBRANE PROTEIN YDFJ"/>
    <property type="match status" value="1"/>
</dbReference>
<feature type="compositionally biased region" description="Low complexity" evidence="6">
    <location>
        <begin position="363"/>
        <end position="403"/>
    </location>
</feature>
<accession>A0ABR9DQ05</accession>
<evidence type="ECO:0000256" key="4">
    <source>
        <dbReference type="ARBA" id="ARBA00022989"/>
    </source>
</evidence>
<evidence type="ECO:0000256" key="2">
    <source>
        <dbReference type="ARBA" id="ARBA00022475"/>
    </source>
</evidence>
<keyword evidence="10" id="KW-1185">Reference proteome</keyword>
<feature type="transmembrane region" description="Helical" evidence="7">
    <location>
        <begin position="618"/>
        <end position="635"/>
    </location>
</feature>
<feature type="transmembrane region" description="Helical" evidence="7">
    <location>
        <begin position="220"/>
        <end position="240"/>
    </location>
</feature>
<feature type="transmembrane region" description="Helical" evidence="7">
    <location>
        <begin position="731"/>
        <end position="756"/>
    </location>
</feature>
<dbReference type="PROSITE" id="PS50156">
    <property type="entry name" value="SSD"/>
    <property type="match status" value="1"/>
</dbReference>
<comment type="caution">
    <text evidence="9">The sequence shown here is derived from an EMBL/GenBank/DDBJ whole genome shotgun (WGS) entry which is preliminary data.</text>
</comment>
<proteinExistence type="predicted"/>
<evidence type="ECO:0000256" key="1">
    <source>
        <dbReference type="ARBA" id="ARBA00004651"/>
    </source>
</evidence>
<feature type="transmembrane region" description="Helical" evidence="7">
    <location>
        <begin position="655"/>
        <end position="676"/>
    </location>
</feature>
<evidence type="ECO:0000256" key="3">
    <source>
        <dbReference type="ARBA" id="ARBA00022692"/>
    </source>
</evidence>
<feature type="transmembrane region" description="Helical" evidence="7">
    <location>
        <begin position="697"/>
        <end position="719"/>
    </location>
</feature>
<feature type="transmembrane region" description="Helical" evidence="7">
    <location>
        <begin position="291"/>
        <end position="313"/>
    </location>
</feature>